<dbReference type="PANTHER" id="PTHR45903:SF1">
    <property type="entry name" value="GLUTAMATE-RICH WD REPEAT-CONTAINING PROTEIN 1"/>
    <property type="match status" value="1"/>
</dbReference>
<dbReference type="AlphaFoldDB" id="A0A5A7Q938"/>
<accession>A0A5A7Q938</accession>
<comment type="caution">
    <text evidence="1">The sequence shown here is derived from an EMBL/GenBank/DDBJ whole genome shotgun (WGS) entry which is preliminary data.</text>
</comment>
<reference evidence="2" key="1">
    <citation type="journal article" date="2019" name="Curr. Biol.">
        <title>Genome Sequence of Striga asiatica Provides Insight into the Evolution of Plant Parasitism.</title>
        <authorList>
            <person name="Yoshida S."/>
            <person name="Kim S."/>
            <person name="Wafula E.K."/>
            <person name="Tanskanen J."/>
            <person name="Kim Y.M."/>
            <person name="Honaas L."/>
            <person name="Yang Z."/>
            <person name="Spallek T."/>
            <person name="Conn C.E."/>
            <person name="Ichihashi Y."/>
            <person name="Cheong K."/>
            <person name="Cui S."/>
            <person name="Der J.P."/>
            <person name="Gundlach H."/>
            <person name="Jiao Y."/>
            <person name="Hori C."/>
            <person name="Ishida J.K."/>
            <person name="Kasahara H."/>
            <person name="Kiba T."/>
            <person name="Kim M.S."/>
            <person name="Koo N."/>
            <person name="Laohavisit A."/>
            <person name="Lee Y.H."/>
            <person name="Lumba S."/>
            <person name="McCourt P."/>
            <person name="Mortimer J.C."/>
            <person name="Mutuku J.M."/>
            <person name="Nomura T."/>
            <person name="Sasaki-Sekimoto Y."/>
            <person name="Seto Y."/>
            <person name="Wang Y."/>
            <person name="Wakatake T."/>
            <person name="Sakakibara H."/>
            <person name="Demura T."/>
            <person name="Yamaguchi S."/>
            <person name="Yoneyama K."/>
            <person name="Manabe R.I."/>
            <person name="Nelson D.C."/>
            <person name="Schulman A.H."/>
            <person name="Timko M.P."/>
            <person name="dePamphilis C.W."/>
            <person name="Choi D."/>
            <person name="Shirasu K."/>
        </authorList>
    </citation>
    <scope>NUCLEOTIDE SEQUENCE [LARGE SCALE GENOMIC DNA]</scope>
    <source>
        <strain evidence="2">cv. UVA1</strain>
    </source>
</reference>
<evidence type="ECO:0000313" key="2">
    <source>
        <dbReference type="Proteomes" id="UP000325081"/>
    </source>
</evidence>
<keyword evidence="2" id="KW-1185">Reference proteome</keyword>
<dbReference type="EMBL" id="BKCP01006117">
    <property type="protein sequence ID" value="GER41468.1"/>
    <property type="molecule type" value="Genomic_DNA"/>
</dbReference>
<dbReference type="PANTHER" id="PTHR45903">
    <property type="entry name" value="GLUTAMATE-RICH WD REPEAT-CONTAINING PROTEIN 1"/>
    <property type="match status" value="1"/>
</dbReference>
<dbReference type="GO" id="GO:0042254">
    <property type="term" value="P:ribosome biogenesis"/>
    <property type="evidence" value="ECO:0007669"/>
    <property type="project" value="TreeGrafter"/>
</dbReference>
<dbReference type="OrthoDB" id="2161379at2759"/>
<dbReference type="Proteomes" id="UP000325081">
    <property type="component" value="Unassembled WGS sequence"/>
</dbReference>
<evidence type="ECO:0000313" key="1">
    <source>
        <dbReference type="EMBL" id="GER41468.1"/>
    </source>
</evidence>
<proteinExistence type="predicted"/>
<name>A0A5A7Q938_STRAF</name>
<dbReference type="InterPro" id="IPR051972">
    <property type="entry name" value="Glutamate-rich_WD_repeat"/>
</dbReference>
<sequence>MGRCLASDFFRSLSVTMILRISSLRIFKLLNISGKRHEQVNHMIDKDGSDMDIESSDSVEDDGDYGGGSIFPILQLCKCPCVGSMNRIRQNPHICASWTDASHVQVWGLISQLKPLVERDSAALHWELLVTDRRKHK</sequence>
<dbReference type="GO" id="GO:0005730">
    <property type="term" value="C:nucleolus"/>
    <property type="evidence" value="ECO:0007669"/>
    <property type="project" value="TreeGrafter"/>
</dbReference>
<gene>
    <name evidence="1" type="ORF">STAS_18187</name>
</gene>
<protein>
    <submittedName>
        <fullName evidence="1">Glutamate-rich WD repeat-containing protein</fullName>
    </submittedName>
</protein>
<organism evidence="1 2">
    <name type="scientific">Striga asiatica</name>
    <name type="common">Asiatic witchweed</name>
    <name type="synonym">Buchnera asiatica</name>
    <dbReference type="NCBI Taxonomy" id="4170"/>
    <lineage>
        <taxon>Eukaryota</taxon>
        <taxon>Viridiplantae</taxon>
        <taxon>Streptophyta</taxon>
        <taxon>Embryophyta</taxon>
        <taxon>Tracheophyta</taxon>
        <taxon>Spermatophyta</taxon>
        <taxon>Magnoliopsida</taxon>
        <taxon>eudicotyledons</taxon>
        <taxon>Gunneridae</taxon>
        <taxon>Pentapetalae</taxon>
        <taxon>asterids</taxon>
        <taxon>lamiids</taxon>
        <taxon>Lamiales</taxon>
        <taxon>Orobanchaceae</taxon>
        <taxon>Buchnereae</taxon>
        <taxon>Striga</taxon>
    </lineage>
</organism>